<dbReference type="RefSeq" id="WP_190866644.1">
    <property type="nucleotide sequence ID" value="NZ_JACXIY010000042.1"/>
</dbReference>
<dbReference type="EMBL" id="JACXIY010000042">
    <property type="protein sequence ID" value="MBD2872179.1"/>
    <property type="molecule type" value="Genomic_DNA"/>
</dbReference>
<dbReference type="Pfam" id="PF13460">
    <property type="entry name" value="NAD_binding_10"/>
    <property type="match status" value="1"/>
</dbReference>
<dbReference type="InterPro" id="IPR036291">
    <property type="entry name" value="NAD(P)-bd_dom_sf"/>
</dbReference>
<gene>
    <name evidence="2" type="ORF">IDH41_26710</name>
</gene>
<protein>
    <submittedName>
        <fullName evidence="2">NAD(P)H-binding protein</fullName>
    </submittedName>
</protein>
<comment type="caution">
    <text evidence="2">The sequence shown here is derived from an EMBL/GenBank/DDBJ whole genome shotgun (WGS) entry which is preliminary data.</text>
</comment>
<dbReference type="PANTHER" id="PTHR43355:SF2">
    <property type="entry name" value="FLAVIN REDUCTASE (NADPH)"/>
    <property type="match status" value="1"/>
</dbReference>
<sequence length="201" mass="21892">MKLLIIGATGRVGRQVRTIAEQRGVNVRLFVRSGDGRHPDLAEGDVRNKRDVLAAMTGASGVISCLSTEDGGTLIEGTRNIAEAMRERGTTRLVTIGTAGILESSAEPGLLRYRSSENRRTTTAAAAEHHQAYEYLKESGLEWTIVCPTRLVEGERTGVYRTLADKLPFGGTTISFADTAEFALNEYFSRQFVHARAGIAY</sequence>
<dbReference type="SUPFAM" id="SSF51735">
    <property type="entry name" value="NAD(P)-binding Rossmann-fold domains"/>
    <property type="match status" value="1"/>
</dbReference>
<reference evidence="2" key="1">
    <citation type="submission" date="2020-09" db="EMBL/GenBank/DDBJ databases">
        <title>A novel bacterium of genus Paenibacillus, isolated from South China Sea.</title>
        <authorList>
            <person name="Huang H."/>
            <person name="Mo K."/>
            <person name="Hu Y."/>
        </authorList>
    </citation>
    <scope>NUCLEOTIDE SEQUENCE</scope>
    <source>
        <strain evidence="2">IB182493</strain>
    </source>
</reference>
<organism evidence="2 3">
    <name type="scientific">Paenibacillus arenilitoris</name>
    <dbReference type="NCBI Taxonomy" id="2772299"/>
    <lineage>
        <taxon>Bacteria</taxon>
        <taxon>Bacillati</taxon>
        <taxon>Bacillota</taxon>
        <taxon>Bacilli</taxon>
        <taxon>Bacillales</taxon>
        <taxon>Paenibacillaceae</taxon>
        <taxon>Paenibacillus</taxon>
    </lineage>
</organism>
<evidence type="ECO:0000313" key="3">
    <source>
        <dbReference type="Proteomes" id="UP000632125"/>
    </source>
</evidence>
<dbReference type="Proteomes" id="UP000632125">
    <property type="component" value="Unassembled WGS sequence"/>
</dbReference>
<accession>A0A927HA15</accession>
<dbReference type="AlphaFoldDB" id="A0A927HA15"/>
<dbReference type="GO" id="GO:0016646">
    <property type="term" value="F:oxidoreductase activity, acting on the CH-NH group of donors, NAD or NADP as acceptor"/>
    <property type="evidence" value="ECO:0007669"/>
    <property type="project" value="TreeGrafter"/>
</dbReference>
<dbReference type="InterPro" id="IPR016040">
    <property type="entry name" value="NAD(P)-bd_dom"/>
</dbReference>
<dbReference type="InterPro" id="IPR051606">
    <property type="entry name" value="Polyketide_Oxido-like"/>
</dbReference>
<dbReference type="PANTHER" id="PTHR43355">
    <property type="entry name" value="FLAVIN REDUCTASE (NADPH)"/>
    <property type="match status" value="1"/>
</dbReference>
<feature type="domain" description="NAD(P)-binding" evidence="1">
    <location>
        <begin position="7"/>
        <end position="185"/>
    </location>
</feature>
<keyword evidence="3" id="KW-1185">Reference proteome</keyword>
<evidence type="ECO:0000259" key="1">
    <source>
        <dbReference type="Pfam" id="PF13460"/>
    </source>
</evidence>
<evidence type="ECO:0000313" key="2">
    <source>
        <dbReference type="EMBL" id="MBD2872179.1"/>
    </source>
</evidence>
<proteinExistence type="predicted"/>
<dbReference type="Gene3D" id="3.40.50.720">
    <property type="entry name" value="NAD(P)-binding Rossmann-like Domain"/>
    <property type="match status" value="1"/>
</dbReference>
<name>A0A927HA15_9BACL</name>